<organism evidence="1 2">
    <name type="scientific">Hominibacterium faecale</name>
    <dbReference type="NCBI Taxonomy" id="2839743"/>
    <lineage>
        <taxon>Bacteria</taxon>
        <taxon>Bacillati</taxon>
        <taxon>Bacillota</taxon>
        <taxon>Clostridia</taxon>
        <taxon>Peptostreptococcales</taxon>
        <taxon>Anaerovoracaceae</taxon>
        <taxon>Hominibacterium</taxon>
    </lineage>
</organism>
<accession>A0A9J6QYF5</accession>
<dbReference type="AlphaFoldDB" id="A0A9J6QYF5"/>
<sequence length="130" mass="14221">MTGIQKLNKILQVLLSNPIVEETTVDDWIVRRYANGKAEAFYTYTPTLSAINTQKGSMYCGANATRALPAGIFTKIYQVTTTFTHGGTGPSGVGIRSYDTTAIVWYVWAATSWASGQKATIGFRVEGTWK</sequence>
<dbReference type="Proteomes" id="UP001065549">
    <property type="component" value="Unassembled WGS sequence"/>
</dbReference>
<keyword evidence="2" id="KW-1185">Reference proteome</keyword>
<name>A0A9J6QYF5_9FIRM</name>
<proteinExistence type="predicted"/>
<evidence type="ECO:0000313" key="2">
    <source>
        <dbReference type="Proteomes" id="UP001065549"/>
    </source>
</evidence>
<evidence type="ECO:0000313" key="1">
    <source>
        <dbReference type="EMBL" id="MCU7380529.1"/>
    </source>
</evidence>
<dbReference type="RefSeq" id="WP_269478779.1">
    <property type="nucleotide sequence ID" value="NZ_JAOSHN010000010.1"/>
</dbReference>
<comment type="caution">
    <text evidence="1">The sequence shown here is derived from an EMBL/GenBank/DDBJ whole genome shotgun (WGS) entry which is preliminary data.</text>
</comment>
<gene>
    <name evidence="1" type="ORF">OBO34_19640</name>
</gene>
<reference evidence="1" key="1">
    <citation type="submission" date="2022-09" db="EMBL/GenBank/DDBJ databases">
        <title>Culturomic study of gut microbiota in children with autism spectrum disorder.</title>
        <authorList>
            <person name="Efimov B.A."/>
            <person name="Chaplin A.V."/>
            <person name="Sokolova S.R."/>
            <person name="Pikina A.P."/>
            <person name="Korzhanova M."/>
            <person name="Belova V."/>
            <person name="Korostin D."/>
        </authorList>
    </citation>
    <scope>NUCLEOTIDE SEQUENCE</scope>
    <source>
        <strain evidence="1">ASD5510</strain>
    </source>
</reference>
<protein>
    <submittedName>
        <fullName evidence="1">Uncharacterized protein</fullName>
    </submittedName>
</protein>
<dbReference type="EMBL" id="JAOSHN010000010">
    <property type="protein sequence ID" value="MCU7380529.1"/>
    <property type="molecule type" value="Genomic_DNA"/>
</dbReference>